<dbReference type="Proteomes" id="UP000651837">
    <property type="component" value="Unassembled WGS sequence"/>
</dbReference>
<keyword evidence="4" id="KW-1185">Reference proteome</keyword>
<evidence type="ECO:0000313" key="3">
    <source>
        <dbReference type="Proteomes" id="UP000245667"/>
    </source>
</evidence>
<sequence>MKPTLLLFMLGLFLGYAQQEHQYVIKGSVTSAYGEPASYVHISIPKHKKGVAADEDGRYINQTDPRSFYGVLMYSF</sequence>
<name>A0A316DZ10_9FLAO</name>
<evidence type="ECO:0000313" key="2">
    <source>
        <dbReference type="EMBL" id="PWK22479.1"/>
    </source>
</evidence>
<dbReference type="Proteomes" id="UP000245667">
    <property type="component" value="Unassembled WGS sequence"/>
</dbReference>
<protein>
    <recommendedName>
        <fullName evidence="5">Carboxypeptidase regulatory-like domain-containing protein</fullName>
    </recommendedName>
</protein>
<evidence type="ECO:0008006" key="5">
    <source>
        <dbReference type="Google" id="ProtNLM"/>
    </source>
</evidence>
<organism evidence="2 3">
    <name type="scientific">Maribacter polysiphoniae</name>
    <dbReference type="NCBI Taxonomy" id="429344"/>
    <lineage>
        <taxon>Bacteria</taxon>
        <taxon>Pseudomonadati</taxon>
        <taxon>Bacteroidota</taxon>
        <taxon>Flavobacteriia</taxon>
        <taxon>Flavobacteriales</taxon>
        <taxon>Flavobacteriaceae</taxon>
        <taxon>Maribacter</taxon>
    </lineage>
</organism>
<gene>
    <name evidence="1" type="ORF">HZY62_14005</name>
    <name evidence="2" type="ORF">LX92_02953</name>
</gene>
<proteinExistence type="predicted"/>
<dbReference type="AlphaFoldDB" id="A0A316DZ10"/>
<evidence type="ECO:0000313" key="4">
    <source>
        <dbReference type="Proteomes" id="UP000651837"/>
    </source>
</evidence>
<comment type="caution">
    <text evidence="2">The sequence shown here is derived from an EMBL/GenBank/DDBJ whole genome shotgun (WGS) entry which is preliminary data.</text>
</comment>
<dbReference type="RefSeq" id="WP_109652096.1">
    <property type="nucleotide sequence ID" value="NZ_JACWLN010000006.1"/>
</dbReference>
<dbReference type="OrthoDB" id="9775095at2"/>
<dbReference type="EMBL" id="QGGQ01000007">
    <property type="protein sequence ID" value="PWK22479.1"/>
    <property type="molecule type" value="Genomic_DNA"/>
</dbReference>
<accession>A0A316DZ10</accession>
<dbReference type="EMBL" id="JACWLN010000006">
    <property type="protein sequence ID" value="MBD1261714.1"/>
    <property type="molecule type" value="Genomic_DNA"/>
</dbReference>
<reference evidence="2 3" key="1">
    <citation type="submission" date="2018-05" db="EMBL/GenBank/DDBJ databases">
        <title>Genomic Encyclopedia of Archaeal and Bacterial Type Strains, Phase II (KMG-II): from individual species to whole genera.</title>
        <authorList>
            <person name="Goeker M."/>
        </authorList>
    </citation>
    <scope>NUCLEOTIDE SEQUENCE [LARGE SCALE GENOMIC DNA]</scope>
    <source>
        <strain evidence="2 3">DSM 23514</strain>
    </source>
</reference>
<reference evidence="1 4" key="2">
    <citation type="submission" date="2020-07" db="EMBL/GenBank/DDBJ databases">
        <title>The draft genome sequence of Maribacter polysiphoniae KCTC 22021.</title>
        <authorList>
            <person name="Mu L."/>
        </authorList>
    </citation>
    <scope>NUCLEOTIDE SEQUENCE [LARGE SCALE GENOMIC DNA]</scope>
    <source>
        <strain evidence="1 4">KCTC 22021</strain>
    </source>
</reference>
<evidence type="ECO:0000313" key="1">
    <source>
        <dbReference type="EMBL" id="MBD1261714.1"/>
    </source>
</evidence>